<dbReference type="Proteomes" id="UP000248863">
    <property type="component" value="Unassembled WGS sequence"/>
</dbReference>
<dbReference type="Pfam" id="PF10418">
    <property type="entry name" value="DHODB_Fe-S_bind"/>
    <property type="match status" value="1"/>
</dbReference>
<dbReference type="InterPro" id="IPR050353">
    <property type="entry name" value="PyrK_electron_transfer"/>
</dbReference>
<feature type="binding site" evidence="11">
    <location>
        <begin position="100"/>
        <end position="101"/>
    </location>
    <ligand>
        <name>FAD</name>
        <dbReference type="ChEBI" id="CHEBI:57692"/>
    </ligand>
</feature>
<dbReference type="GO" id="GO:0016491">
    <property type="term" value="F:oxidoreductase activity"/>
    <property type="evidence" value="ECO:0007669"/>
    <property type="project" value="InterPro"/>
</dbReference>
<dbReference type="InterPro" id="IPR037117">
    <property type="entry name" value="Dihydroorotate_DH_ele_sf"/>
</dbReference>
<feature type="binding site" evidence="11">
    <location>
        <begin position="76"/>
        <end position="79"/>
    </location>
    <ligand>
        <name>FAD</name>
        <dbReference type="ChEBI" id="CHEBI:57692"/>
    </ligand>
</feature>
<dbReference type="EMBL" id="NPEU01000026">
    <property type="protein sequence ID" value="RAI41070.1"/>
    <property type="molecule type" value="Genomic_DNA"/>
</dbReference>
<keyword evidence="2" id="KW-0813">Transport</keyword>
<comment type="cofactor">
    <cofactor evidence="11">
        <name>FAD</name>
        <dbReference type="ChEBI" id="CHEBI:57692"/>
    </cofactor>
    <text evidence="11">Binds 1 FAD per subunit.</text>
</comment>
<evidence type="ECO:0000256" key="5">
    <source>
        <dbReference type="ARBA" id="ARBA00022723"/>
    </source>
</evidence>
<dbReference type="GO" id="GO:0050660">
    <property type="term" value="F:flavin adenine dinucleotide binding"/>
    <property type="evidence" value="ECO:0007669"/>
    <property type="project" value="InterPro"/>
</dbReference>
<evidence type="ECO:0000256" key="2">
    <source>
        <dbReference type="ARBA" id="ARBA00022448"/>
    </source>
</evidence>
<evidence type="ECO:0000256" key="1">
    <source>
        <dbReference type="ARBA" id="ARBA00006422"/>
    </source>
</evidence>
<dbReference type="InterPro" id="IPR012165">
    <property type="entry name" value="Cyt_c3_hydrogenase_gsu"/>
</dbReference>
<dbReference type="Gene3D" id="2.40.30.10">
    <property type="entry name" value="Translation factors"/>
    <property type="match status" value="1"/>
</dbReference>
<protein>
    <submittedName>
        <fullName evidence="14">Dihydroorotate dehydrogenase electron transfer subunit</fullName>
    </submittedName>
</protein>
<evidence type="ECO:0000256" key="4">
    <source>
        <dbReference type="ARBA" id="ARBA00022714"/>
    </source>
</evidence>
<dbReference type="CDD" id="cd06218">
    <property type="entry name" value="DHOD_e_trans"/>
    <property type="match status" value="1"/>
</dbReference>
<evidence type="ECO:0000256" key="10">
    <source>
        <dbReference type="ARBA" id="ARBA00034078"/>
    </source>
</evidence>
<feature type="binding site" evidence="12">
    <location>
        <position position="252"/>
    </location>
    <ligand>
        <name>[2Fe-2S] cluster</name>
        <dbReference type="ChEBI" id="CHEBI:190135"/>
    </ligand>
</feature>
<proteinExistence type="inferred from homology"/>
<dbReference type="AlphaFoldDB" id="A0A327KQ91"/>
<comment type="cofactor">
    <cofactor evidence="10">
        <name>[2Fe-2S] cluster</name>
        <dbReference type="ChEBI" id="CHEBI:190135"/>
    </cofactor>
</comment>
<comment type="cofactor">
    <cofactor evidence="12">
        <name>[2Fe-2S] cluster</name>
        <dbReference type="ChEBI" id="CHEBI:190135"/>
    </cofactor>
    <text evidence="12">Binds 1 [2Fe-2S] cluster per subunit.</text>
</comment>
<name>A0A327KQ91_9BRAD</name>
<keyword evidence="3 11" id="KW-0285">Flavoprotein</keyword>
<evidence type="ECO:0000256" key="8">
    <source>
        <dbReference type="ARBA" id="ARBA00023004"/>
    </source>
</evidence>
<dbReference type="OrthoDB" id="9806195at2"/>
<comment type="similarity">
    <text evidence="1">Belongs to the PyrK family.</text>
</comment>
<dbReference type="GO" id="GO:0051537">
    <property type="term" value="F:2 iron, 2 sulfur cluster binding"/>
    <property type="evidence" value="ECO:0007669"/>
    <property type="project" value="UniProtKB-KW"/>
</dbReference>
<evidence type="ECO:0000256" key="7">
    <source>
        <dbReference type="ARBA" id="ARBA00022982"/>
    </source>
</evidence>
<evidence type="ECO:0000313" key="14">
    <source>
        <dbReference type="EMBL" id="RAI41070.1"/>
    </source>
</evidence>
<dbReference type="InterPro" id="IPR017927">
    <property type="entry name" value="FAD-bd_FR_type"/>
</dbReference>
<comment type="caution">
    <text evidence="14">The sequence shown here is derived from an EMBL/GenBank/DDBJ whole genome shotgun (WGS) entry which is preliminary data.</text>
</comment>
<dbReference type="Gene3D" id="3.40.50.80">
    <property type="entry name" value="Nucleotide-binding domain of ferredoxin-NADP reductase (FNR) module"/>
    <property type="match status" value="1"/>
</dbReference>
<keyword evidence="5 12" id="KW-0479">Metal-binding</keyword>
<keyword evidence="9 12" id="KW-0411">Iron-sulfur</keyword>
<dbReference type="InterPro" id="IPR039261">
    <property type="entry name" value="FNR_nucleotide-bd"/>
</dbReference>
<evidence type="ECO:0000256" key="9">
    <source>
        <dbReference type="ARBA" id="ARBA00023014"/>
    </source>
</evidence>
<dbReference type="Gene3D" id="2.10.240.10">
    <property type="entry name" value="Dihydroorotate dehydrogenase, electron transfer subunit"/>
    <property type="match status" value="1"/>
</dbReference>
<keyword evidence="15" id="KW-1185">Reference proteome</keyword>
<keyword evidence="6 11" id="KW-0274">FAD</keyword>
<organism evidence="14 15">
    <name type="scientific">Rhodoplanes elegans</name>
    <dbReference type="NCBI Taxonomy" id="29408"/>
    <lineage>
        <taxon>Bacteria</taxon>
        <taxon>Pseudomonadati</taxon>
        <taxon>Pseudomonadota</taxon>
        <taxon>Alphaproteobacteria</taxon>
        <taxon>Hyphomicrobiales</taxon>
        <taxon>Nitrobacteraceae</taxon>
        <taxon>Rhodoplanes</taxon>
    </lineage>
</organism>
<reference evidence="14 15" key="1">
    <citation type="submission" date="2017-07" db="EMBL/GenBank/DDBJ databases">
        <title>Draft Genome Sequences of Select Purple Nonsulfur Bacteria.</title>
        <authorList>
            <person name="Lasarre B."/>
            <person name="Mckinlay J.B."/>
        </authorList>
    </citation>
    <scope>NUCLEOTIDE SEQUENCE [LARGE SCALE GENOMIC DNA]</scope>
    <source>
        <strain evidence="14 15">DSM 11907</strain>
    </source>
</reference>
<evidence type="ECO:0000256" key="11">
    <source>
        <dbReference type="PIRSR" id="PIRSR006816-1"/>
    </source>
</evidence>
<dbReference type="GO" id="GO:0006221">
    <property type="term" value="P:pyrimidine nucleotide biosynthetic process"/>
    <property type="evidence" value="ECO:0007669"/>
    <property type="project" value="InterPro"/>
</dbReference>
<feature type="binding site" evidence="12">
    <location>
        <position position="271"/>
    </location>
    <ligand>
        <name>[2Fe-2S] cluster</name>
        <dbReference type="ChEBI" id="CHEBI:190135"/>
    </ligand>
</feature>
<dbReference type="SUPFAM" id="SSF52343">
    <property type="entry name" value="Ferredoxin reductase-like, C-terminal NADP-linked domain"/>
    <property type="match status" value="1"/>
</dbReference>
<sequence length="285" mass="29794">MPHTTTLGSSPASGAAHGDAPAVADVLGVVVSHVWLNDEYRHLVLEAPEPAPLAKAGQFFNLECPHTAEDKPFLRRPMSLYGADPARGRVEFLYKVTGVGTRALASIKVGRTMRLLGPLGVGFSIPDTAKHIVVLGRGVGLATLAPLAEAAAAQGVGVTAILSARSPATVMSAERFAAVGASVRVVLDTDGSSDPANVEAILREVAAAGRADAFYTCGSNRLMLLMQRVGRELSIPGEVALEQQMACGLGMCFCCVRNFSVDGVVEARRVCTEGPVFPLAEAMSW</sequence>
<dbReference type="InterPro" id="IPR017938">
    <property type="entry name" value="Riboflavin_synthase-like_b-brl"/>
</dbReference>
<evidence type="ECO:0000259" key="13">
    <source>
        <dbReference type="PROSITE" id="PS51384"/>
    </source>
</evidence>
<accession>A0A327KQ91</accession>
<gene>
    <name evidence="14" type="ORF">CH338_04255</name>
</gene>
<dbReference type="GO" id="GO:0046872">
    <property type="term" value="F:metal ion binding"/>
    <property type="evidence" value="ECO:0007669"/>
    <property type="project" value="UniProtKB-KW"/>
</dbReference>
<evidence type="ECO:0000256" key="3">
    <source>
        <dbReference type="ARBA" id="ARBA00022630"/>
    </source>
</evidence>
<feature type="binding site" evidence="12">
    <location>
        <position position="255"/>
    </location>
    <ligand>
        <name>[2Fe-2S] cluster</name>
        <dbReference type="ChEBI" id="CHEBI:190135"/>
    </ligand>
</feature>
<evidence type="ECO:0000256" key="6">
    <source>
        <dbReference type="ARBA" id="ARBA00022827"/>
    </source>
</evidence>
<keyword evidence="8 12" id="KW-0408">Iron</keyword>
<dbReference type="SUPFAM" id="SSF63380">
    <property type="entry name" value="Riboflavin synthase domain-like"/>
    <property type="match status" value="1"/>
</dbReference>
<feature type="binding site" evidence="12">
    <location>
        <position position="247"/>
    </location>
    <ligand>
        <name>[2Fe-2S] cluster</name>
        <dbReference type="ChEBI" id="CHEBI:190135"/>
    </ligand>
</feature>
<dbReference type="PANTHER" id="PTHR43513">
    <property type="entry name" value="DIHYDROOROTATE DEHYDROGENASE B (NAD(+)), ELECTRON TRANSFER SUBUNIT"/>
    <property type="match status" value="1"/>
</dbReference>
<evidence type="ECO:0000313" key="15">
    <source>
        <dbReference type="Proteomes" id="UP000248863"/>
    </source>
</evidence>
<dbReference type="PROSITE" id="PS51384">
    <property type="entry name" value="FAD_FR"/>
    <property type="match status" value="1"/>
</dbReference>
<keyword evidence="4 12" id="KW-0001">2Fe-2S</keyword>
<evidence type="ECO:0000256" key="12">
    <source>
        <dbReference type="PIRSR" id="PIRSR006816-2"/>
    </source>
</evidence>
<dbReference type="PIRSF" id="PIRSF006816">
    <property type="entry name" value="Cyc3_hyd_g"/>
    <property type="match status" value="1"/>
</dbReference>
<keyword evidence="7" id="KW-0249">Electron transport</keyword>
<dbReference type="InterPro" id="IPR019480">
    <property type="entry name" value="Dihydroorotate_DH_Fe-S-bd"/>
</dbReference>
<dbReference type="PANTHER" id="PTHR43513:SF3">
    <property type="entry name" value="DIHYDROOROTATE DEHYDROGENASE B (NAD(+)), ELECTRON TRANSFER SUBUNIT-RELATED"/>
    <property type="match status" value="1"/>
</dbReference>
<feature type="domain" description="FAD-binding FR-type" evidence="13">
    <location>
        <begin position="23"/>
        <end position="125"/>
    </location>
</feature>